<gene>
    <name evidence="1" type="ORF">SDC9_186287</name>
</gene>
<reference evidence="1" key="1">
    <citation type="submission" date="2019-08" db="EMBL/GenBank/DDBJ databases">
        <authorList>
            <person name="Kucharzyk K."/>
            <person name="Murdoch R.W."/>
            <person name="Higgins S."/>
            <person name="Loffler F."/>
        </authorList>
    </citation>
    <scope>NUCLEOTIDE SEQUENCE</scope>
</reference>
<accession>A0A645HK51</accession>
<proteinExistence type="predicted"/>
<organism evidence="1">
    <name type="scientific">bioreactor metagenome</name>
    <dbReference type="NCBI Taxonomy" id="1076179"/>
    <lineage>
        <taxon>unclassified sequences</taxon>
        <taxon>metagenomes</taxon>
        <taxon>ecological metagenomes</taxon>
    </lineage>
</organism>
<sequence>MQRGVLWNREKSCQVGRRQGHGENLSSLEVTFLRLLCLRTHQDQHAFKRVGQLLRASRTEYQDFLKSILRIRSRLLPITEGVANACRQVCSQIKLRFLHLRCDFSRFK</sequence>
<evidence type="ECO:0000313" key="1">
    <source>
        <dbReference type="EMBL" id="MPN38762.1"/>
    </source>
</evidence>
<name>A0A645HK51_9ZZZZ</name>
<dbReference type="AlphaFoldDB" id="A0A645HK51"/>
<protein>
    <submittedName>
        <fullName evidence="1">Uncharacterized protein</fullName>
    </submittedName>
</protein>
<comment type="caution">
    <text evidence="1">The sequence shown here is derived from an EMBL/GenBank/DDBJ whole genome shotgun (WGS) entry which is preliminary data.</text>
</comment>
<dbReference type="EMBL" id="VSSQ01094191">
    <property type="protein sequence ID" value="MPN38762.1"/>
    <property type="molecule type" value="Genomic_DNA"/>
</dbReference>